<dbReference type="KEGG" id="omr:OXIME_001561"/>
<evidence type="ECO:0000256" key="1">
    <source>
        <dbReference type="SAM" id="Phobius"/>
    </source>
</evidence>
<dbReference type="InterPro" id="IPR011701">
    <property type="entry name" value="MFS"/>
</dbReference>
<accession>A0AAX4NIV7</accession>
<name>A0AAX4NIV7_9ARCH</name>
<dbReference type="GeneID" id="95968299"/>
<evidence type="ECO:0000313" key="2">
    <source>
        <dbReference type="EMBL" id="WYY00968.1"/>
    </source>
</evidence>
<proteinExistence type="predicted"/>
<dbReference type="Pfam" id="PF07690">
    <property type="entry name" value="MFS_1"/>
    <property type="match status" value="1"/>
</dbReference>
<evidence type="ECO:0000313" key="3">
    <source>
        <dbReference type="Proteomes" id="UP001451606"/>
    </source>
</evidence>
<dbReference type="InterPro" id="IPR036259">
    <property type="entry name" value="MFS_trans_sf"/>
</dbReference>
<dbReference type="Gene3D" id="1.20.1250.20">
    <property type="entry name" value="MFS general substrate transporter like domains"/>
    <property type="match status" value="2"/>
</dbReference>
<dbReference type="PANTHER" id="PTHR23520">
    <property type="entry name" value="TRANSPORTER, PUTATIVE (AFU_ORTHOLOGUE AFUA_3G04000)-RELATED"/>
    <property type="match status" value="1"/>
</dbReference>
<keyword evidence="1" id="KW-1133">Transmembrane helix</keyword>
<organism evidence="2 3">
    <name type="scientific">Oxyplasma meridianum</name>
    <dbReference type="NCBI Taxonomy" id="3073602"/>
    <lineage>
        <taxon>Archaea</taxon>
        <taxon>Methanobacteriati</taxon>
        <taxon>Thermoplasmatota</taxon>
        <taxon>Thermoplasmata</taxon>
        <taxon>Thermoplasmatales</taxon>
        <taxon>Thermoplasmataceae</taxon>
        <taxon>Oxyplasma</taxon>
    </lineage>
</organism>
<dbReference type="Proteomes" id="UP001451606">
    <property type="component" value="Chromosome"/>
</dbReference>
<dbReference type="AlphaFoldDB" id="A0AAX4NIV7"/>
<keyword evidence="3" id="KW-1185">Reference proteome</keyword>
<protein>
    <submittedName>
        <fullName evidence="2">MFS transporter</fullName>
    </submittedName>
</protein>
<feature type="transmembrane region" description="Helical" evidence="1">
    <location>
        <begin position="12"/>
        <end position="31"/>
    </location>
</feature>
<feature type="transmembrane region" description="Helical" evidence="1">
    <location>
        <begin position="37"/>
        <end position="57"/>
    </location>
</feature>
<dbReference type="SUPFAM" id="SSF103473">
    <property type="entry name" value="MFS general substrate transporter"/>
    <property type="match status" value="1"/>
</dbReference>
<dbReference type="PANTHER" id="PTHR23520:SF5">
    <property type="entry name" value="TRANSPORTER, PUTATIVE (AFU_ORTHOLOGUE AFUA_3G04000)-RELATED"/>
    <property type="match status" value="1"/>
</dbReference>
<feature type="transmembrane region" description="Helical" evidence="1">
    <location>
        <begin position="240"/>
        <end position="258"/>
    </location>
</feature>
<keyword evidence="1" id="KW-0472">Membrane</keyword>
<gene>
    <name evidence="2" type="ORF">OXIME_001561</name>
</gene>
<feature type="transmembrane region" description="Helical" evidence="1">
    <location>
        <begin position="160"/>
        <end position="180"/>
    </location>
</feature>
<feature type="transmembrane region" description="Helical" evidence="1">
    <location>
        <begin position="279"/>
        <end position="299"/>
    </location>
</feature>
<sequence length="382" mass="42747">MHKTTYELSASKSLRSFIFTTLAVSSPFYLLSLGYNSIEIGIALFVSMVSSTMFVYLFPAIKIKNRTRAFTLATLLSISLVILIFYHSIIFYIVAVIVGGISLSGRDLTANLAIEQYTISHYEVDRRSKNHAFSIYNFSSYGVGAAASASLLIYRIPDYNLLFLIDLVMAVAQFIPYAMVKFPDIEKQKIRVAMDEKTSGNVRSMKYLFSMDALGGGLVNTAILSLWFNYVYHITLSEAGIIFLVVNIVTALSILISSKLSNRMGVVRTMVYTHLVSNVFLILIPVYHSLVVSEIFLFLRQTTSQMDVPARDSFTNTIIPGEYRLKANSVFNSVRTGFQVPGPLISSILIDVLPSTVFYSAGLIKVGYDLLFFSKYRDFREA</sequence>
<feature type="transmembrane region" description="Helical" evidence="1">
    <location>
        <begin position="69"/>
        <end position="86"/>
    </location>
</feature>
<dbReference type="GO" id="GO:0022857">
    <property type="term" value="F:transmembrane transporter activity"/>
    <property type="evidence" value="ECO:0007669"/>
    <property type="project" value="InterPro"/>
</dbReference>
<feature type="transmembrane region" description="Helical" evidence="1">
    <location>
        <begin position="135"/>
        <end position="154"/>
    </location>
</feature>
<reference evidence="2 3" key="1">
    <citation type="submission" date="2023-09" db="EMBL/GenBank/DDBJ databases">
        <authorList>
            <person name="Golyshina O.V."/>
            <person name="Lunev E.A."/>
            <person name="Bargiela R."/>
            <person name="Gaines M.C."/>
            <person name="Daum B."/>
            <person name="Bale N.J."/>
            <person name="Koenen M."/>
            <person name="Sinninghe Damst J.S."/>
            <person name="Yakimov M."/>
            <person name="Golyshin P.N."/>
        </authorList>
    </citation>
    <scope>NUCLEOTIDE SEQUENCE [LARGE SCALE GENOMIC DNA]</scope>
    <source>
        <strain evidence="2 3">M1</strain>
    </source>
</reference>
<dbReference type="EMBL" id="CP133772">
    <property type="protein sequence ID" value="WYY00968.1"/>
    <property type="molecule type" value="Genomic_DNA"/>
</dbReference>
<feature type="transmembrane region" description="Helical" evidence="1">
    <location>
        <begin position="207"/>
        <end position="228"/>
    </location>
</feature>
<dbReference type="RefSeq" id="WP_393971291.1">
    <property type="nucleotide sequence ID" value="NZ_CP133772.1"/>
</dbReference>
<keyword evidence="1" id="KW-0812">Transmembrane</keyword>